<comment type="caution">
    <text evidence="3">The sequence shown here is derived from an EMBL/GenBank/DDBJ whole genome shotgun (WGS) entry which is preliminary data.</text>
</comment>
<organism evidence="3 4">
    <name type="scientific">Escallonia rubra</name>
    <dbReference type="NCBI Taxonomy" id="112253"/>
    <lineage>
        <taxon>Eukaryota</taxon>
        <taxon>Viridiplantae</taxon>
        <taxon>Streptophyta</taxon>
        <taxon>Embryophyta</taxon>
        <taxon>Tracheophyta</taxon>
        <taxon>Spermatophyta</taxon>
        <taxon>Magnoliopsida</taxon>
        <taxon>eudicotyledons</taxon>
        <taxon>Gunneridae</taxon>
        <taxon>Pentapetalae</taxon>
        <taxon>asterids</taxon>
        <taxon>campanulids</taxon>
        <taxon>Escalloniales</taxon>
        <taxon>Escalloniaceae</taxon>
        <taxon>Escallonia</taxon>
    </lineage>
</organism>
<evidence type="ECO:0008006" key="5">
    <source>
        <dbReference type="Google" id="ProtNLM"/>
    </source>
</evidence>
<dbReference type="InterPro" id="IPR043519">
    <property type="entry name" value="NT_sf"/>
</dbReference>
<dbReference type="Gene3D" id="1.10.1410.10">
    <property type="match status" value="1"/>
</dbReference>
<protein>
    <recommendedName>
        <fullName evidence="5">Polymerase nucleotidyl transferase domain-containing protein</fullName>
    </recommendedName>
</protein>
<gene>
    <name evidence="3" type="ORF">RJ640_003964</name>
</gene>
<evidence type="ECO:0000313" key="4">
    <source>
        <dbReference type="Proteomes" id="UP001187471"/>
    </source>
</evidence>
<dbReference type="Proteomes" id="UP001187471">
    <property type="component" value="Unassembled WGS sequence"/>
</dbReference>
<dbReference type="Gene3D" id="3.30.460.10">
    <property type="entry name" value="Beta Polymerase, domain 2"/>
    <property type="match status" value="1"/>
</dbReference>
<accession>A0AA88S012</accession>
<dbReference type="InterPro" id="IPR002934">
    <property type="entry name" value="Polymerase_NTP_transf_dom"/>
</dbReference>
<dbReference type="Pfam" id="PF26180">
    <property type="entry name" value="PAP-OAS1"/>
    <property type="match status" value="1"/>
</dbReference>
<evidence type="ECO:0000259" key="2">
    <source>
        <dbReference type="Pfam" id="PF26180"/>
    </source>
</evidence>
<dbReference type="Pfam" id="PF01909">
    <property type="entry name" value="NTP_transf_2"/>
    <property type="match status" value="1"/>
</dbReference>
<evidence type="ECO:0000259" key="1">
    <source>
        <dbReference type="Pfam" id="PF01909"/>
    </source>
</evidence>
<dbReference type="EMBL" id="JAVXUO010000265">
    <property type="protein sequence ID" value="KAK2993852.1"/>
    <property type="molecule type" value="Genomic_DNA"/>
</dbReference>
<name>A0AA88S012_9ASTE</name>
<dbReference type="SUPFAM" id="SSF81631">
    <property type="entry name" value="PAP/OAS1 substrate-binding domain"/>
    <property type="match status" value="1"/>
</dbReference>
<dbReference type="InterPro" id="IPR058920">
    <property type="entry name" value="PAP-OAS1-bd-rel"/>
</dbReference>
<sequence>VFTFGSVPLKTYLPDGDIDLTAFSNNQNLKDTWASEVRDTLENEEKNENAEFHVKEVQYIQAEVKLIKCLVENIVVDISFNQLGGLCTLCFLEEVDHLINQNHLFKRSVILIKAWCYYESRILGAHHGLISTYALETLVLYIFHVYNTFAGPLEVLYRFLEFFSNFDWENFCVSLWGPVNITSLPDVTGNEPQRLCTYNINIK</sequence>
<dbReference type="PANTHER" id="PTHR45979:SF30">
    <property type="entry name" value="NUCLEOTIDYLTRANSFERASE"/>
    <property type="match status" value="1"/>
</dbReference>
<dbReference type="InterPro" id="IPR058921">
    <property type="entry name" value="PAP/OAS1-rel"/>
</dbReference>
<feature type="domain" description="Polymerase nucleotidyl transferase" evidence="1">
    <location>
        <begin position="1"/>
        <end position="67"/>
    </location>
</feature>
<reference evidence="3" key="1">
    <citation type="submission" date="2022-12" db="EMBL/GenBank/DDBJ databases">
        <title>Draft genome assemblies for two species of Escallonia (Escalloniales).</title>
        <authorList>
            <person name="Chanderbali A."/>
            <person name="Dervinis C."/>
            <person name="Anghel I."/>
            <person name="Soltis D."/>
            <person name="Soltis P."/>
            <person name="Zapata F."/>
        </authorList>
    </citation>
    <scope>NUCLEOTIDE SEQUENCE</scope>
    <source>
        <strain evidence="3">UCBG92.1500</strain>
        <tissue evidence="3">Leaf</tissue>
    </source>
</reference>
<dbReference type="GO" id="GO:0016779">
    <property type="term" value="F:nucleotidyltransferase activity"/>
    <property type="evidence" value="ECO:0007669"/>
    <property type="project" value="InterPro"/>
</dbReference>
<keyword evidence="4" id="KW-1185">Reference proteome</keyword>
<feature type="non-terminal residue" evidence="3">
    <location>
        <position position="1"/>
    </location>
</feature>
<evidence type="ECO:0000313" key="3">
    <source>
        <dbReference type="EMBL" id="KAK2993852.1"/>
    </source>
</evidence>
<dbReference type="PANTHER" id="PTHR45979">
    <property type="entry name" value="PAP/OAS1 SUBSTRATE-BINDING DOMAIN SUPERFAMILY"/>
    <property type="match status" value="1"/>
</dbReference>
<proteinExistence type="predicted"/>
<dbReference type="AlphaFoldDB" id="A0AA88S012"/>
<feature type="domain" description="PAP/OAS1 substrate-binding-related" evidence="2">
    <location>
        <begin position="99"/>
        <end position="193"/>
    </location>
</feature>
<dbReference type="SUPFAM" id="SSF81301">
    <property type="entry name" value="Nucleotidyltransferase"/>
    <property type="match status" value="1"/>
</dbReference>